<reference evidence="3 4" key="1">
    <citation type="submission" date="2016-11" db="EMBL/GenBank/DDBJ databases">
        <title>The macronuclear genome of Stentor coeruleus: a giant cell with tiny introns.</title>
        <authorList>
            <person name="Slabodnick M."/>
            <person name="Ruby J.G."/>
            <person name="Reiff S.B."/>
            <person name="Swart E.C."/>
            <person name="Gosai S."/>
            <person name="Prabakaran S."/>
            <person name="Witkowska E."/>
            <person name="Larue G.E."/>
            <person name="Fisher S."/>
            <person name="Freeman R.M."/>
            <person name="Gunawardena J."/>
            <person name="Chu W."/>
            <person name="Stover N.A."/>
            <person name="Gregory B.D."/>
            <person name="Nowacki M."/>
            <person name="Derisi J."/>
            <person name="Roy S.W."/>
            <person name="Marshall W.F."/>
            <person name="Sood P."/>
        </authorList>
    </citation>
    <scope>NUCLEOTIDE SEQUENCE [LARGE SCALE GENOMIC DNA]</scope>
    <source>
        <strain evidence="3">WM001</strain>
    </source>
</reference>
<feature type="compositionally biased region" description="Basic and acidic residues" evidence="1">
    <location>
        <begin position="457"/>
        <end position="482"/>
    </location>
</feature>
<comment type="caution">
    <text evidence="3">The sequence shown here is derived from an EMBL/GenBank/DDBJ whole genome shotgun (WGS) entry which is preliminary data.</text>
</comment>
<evidence type="ECO:0000313" key="4">
    <source>
        <dbReference type="Proteomes" id="UP000187209"/>
    </source>
</evidence>
<feature type="region of interest" description="Disordered" evidence="1">
    <location>
        <begin position="277"/>
        <end position="329"/>
    </location>
</feature>
<proteinExistence type="predicted"/>
<evidence type="ECO:0000256" key="1">
    <source>
        <dbReference type="SAM" id="MobiDB-lite"/>
    </source>
</evidence>
<feature type="region of interest" description="Disordered" evidence="1">
    <location>
        <begin position="348"/>
        <end position="379"/>
    </location>
</feature>
<feature type="compositionally biased region" description="Basic and acidic residues" evidence="1">
    <location>
        <begin position="189"/>
        <end position="212"/>
    </location>
</feature>
<keyword evidence="4" id="KW-1185">Reference proteome</keyword>
<keyword evidence="2" id="KW-0732">Signal</keyword>
<organism evidence="3 4">
    <name type="scientific">Stentor coeruleus</name>
    <dbReference type="NCBI Taxonomy" id="5963"/>
    <lineage>
        <taxon>Eukaryota</taxon>
        <taxon>Sar</taxon>
        <taxon>Alveolata</taxon>
        <taxon>Ciliophora</taxon>
        <taxon>Postciliodesmatophora</taxon>
        <taxon>Heterotrichea</taxon>
        <taxon>Heterotrichida</taxon>
        <taxon>Stentoridae</taxon>
        <taxon>Stentor</taxon>
    </lineage>
</organism>
<feature type="compositionally biased region" description="Basic and acidic residues" evidence="1">
    <location>
        <begin position="348"/>
        <end position="366"/>
    </location>
</feature>
<gene>
    <name evidence="3" type="ORF">SteCoe_36427</name>
</gene>
<dbReference type="AlphaFoldDB" id="A0A1R2AQ46"/>
<accession>A0A1R2AQ46</accession>
<sequence>MILTKFSFYFLALALGNQMKIQTYDNCKISICEAEKVEIDSDGNFWPKYCYQCPNGEEEVIFLREYTPNGWGYVTTKDSLYQGRLILNVLPCDDEEVDSMGNRWETWCFDTGDVVSFEKLGKNNWEYKKDYDGGYGRLQFRRILDNSLLKIYKKPLEVKEDIQDSNESNQENIENQSITNNLNTTDTADETKNSPDEETKAETEDTKSESINKYKQNTIKNENLKLETPENQEEFNIKDEFSVEIVKSFTDNSDLSIKHDDLIETSNDFCEPENSKIDANLSQKQLSPITEIKTNSKEPDKKNNSQQSIVNKNPIHTQSSSKNGQILPEPFLVSDSSTLLNTLENSKEKTLKSVNKQEELSTKDNQETNQKSEMNKNNHKDIEKNVEENSQSVLQEEIIIPYIEKVPKDRLEFDDSLDKKDLQDKITEKKNEVQKILENWLASEEKNNDLIENNDTTLKDDNNSSESFEGKESEDDNKLKPCSEIEGDKSGRYYYVDYDEKGKRIDYVKDANGNYIFDTNKQQRVPGGFLSLEPVVKDNNTPCSVYDFRGKLIEFEPDMYIKNLFWQIVYENGIRVKFMKARLSSEKLGGNYLIDPNTGYRYRSFI</sequence>
<feature type="compositionally biased region" description="Basic and acidic residues" evidence="1">
    <location>
        <begin position="294"/>
        <end position="303"/>
    </location>
</feature>
<feature type="region of interest" description="Disordered" evidence="1">
    <location>
        <begin position="447"/>
        <end position="482"/>
    </location>
</feature>
<protein>
    <submittedName>
        <fullName evidence="3">Uncharacterized protein</fullName>
    </submittedName>
</protein>
<evidence type="ECO:0000313" key="3">
    <source>
        <dbReference type="EMBL" id="OMJ66658.1"/>
    </source>
</evidence>
<name>A0A1R2AQ46_9CILI</name>
<feature type="signal peptide" evidence="2">
    <location>
        <begin position="1"/>
        <end position="16"/>
    </location>
</feature>
<evidence type="ECO:0000256" key="2">
    <source>
        <dbReference type="SAM" id="SignalP"/>
    </source>
</evidence>
<feature type="compositionally biased region" description="Low complexity" evidence="1">
    <location>
        <begin position="165"/>
        <end position="178"/>
    </location>
</feature>
<feature type="compositionally biased region" description="Polar residues" evidence="1">
    <location>
        <begin position="304"/>
        <end position="324"/>
    </location>
</feature>
<feature type="chain" id="PRO_5012277578" evidence="2">
    <location>
        <begin position="17"/>
        <end position="606"/>
    </location>
</feature>
<dbReference type="OrthoDB" id="326054at2759"/>
<feature type="region of interest" description="Disordered" evidence="1">
    <location>
        <begin position="162"/>
        <end position="215"/>
    </location>
</feature>
<dbReference type="Proteomes" id="UP000187209">
    <property type="component" value="Unassembled WGS sequence"/>
</dbReference>
<dbReference type="EMBL" id="MPUH01001665">
    <property type="protein sequence ID" value="OMJ66658.1"/>
    <property type="molecule type" value="Genomic_DNA"/>
</dbReference>